<dbReference type="EMBL" id="SDHW01000001">
    <property type="protein sequence ID" value="RXK62048.1"/>
    <property type="molecule type" value="Genomic_DNA"/>
</dbReference>
<dbReference type="AlphaFoldDB" id="A0A4Q1CLY4"/>
<feature type="chain" id="PRO_5020953532" description="DUF4197 domain-containing protein" evidence="1">
    <location>
        <begin position="22"/>
        <end position="145"/>
    </location>
</feature>
<evidence type="ECO:0000313" key="3">
    <source>
        <dbReference type="Proteomes" id="UP000290204"/>
    </source>
</evidence>
<dbReference type="RefSeq" id="WP_129129420.1">
    <property type="nucleotide sequence ID" value="NZ_SDHW01000001.1"/>
</dbReference>
<organism evidence="2 3">
    <name type="scientific">Lacibacter luteus</name>
    <dbReference type="NCBI Taxonomy" id="2508719"/>
    <lineage>
        <taxon>Bacteria</taxon>
        <taxon>Pseudomonadati</taxon>
        <taxon>Bacteroidota</taxon>
        <taxon>Chitinophagia</taxon>
        <taxon>Chitinophagales</taxon>
        <taxon>Chitinophagaceae</taxon>
        <taxon>Lacibacter</taxon>
    </lineage>
</organism>
<keyword evidence="3" id="KW-1185">Reference proteome</keyword>
<evidence type="ECO:0000256" key="1">
    <source>
        <dbReference type="SAM" id="SignalP"/>
    </source>
</evidence>
<dbReference type="OrthoDB" id="663058at2"/>
<keyword evidence="1" id="KW-0732">Signal</keyword>
<sequence length="145" mass="15259">MKLKFAVTALCMLFFVAVTNAQLPKVNGGANIGSLLSQFTNAIKPASFTDQWTGAKGNFLSTAGKVKDAVGVGKSIASLAGFIKPDMFKQGFNVQNLISTANTVKTMAQATGVLKSLEGGLKPEAFLSGWSTKRTGWLSALNLIK</sequence>
<gene>
    <name evidence="2" type="ORF">ESA94_03285</name>
</gene>
<name>A0A4Q1CLY4_9BACT</name>
<feature type="signal peptide" evidence="1">
    <location>
        <begin position="1"/>
        <end position="21"/>
    </location>
</feature>
<evidence type="ECO:0008006" key="4">
    <source>
        <dbReference type="Google" id="ProtNLM"/>
    </source>
</evidence>
<comment type="caution">
    <text evidence="2">The sequence shown here is derived from an EMBL/GenBank/DDBJ whole genome shotgun (WGS) entry which is preliminary data.</text>
</comment>
<proteinExistence type="predicted"/>
<evidence type="ECO:0000313" key="2">
    <source>
        <dbReference type="EMBL" id="RXK62048.1"/>
    </source>
</evidence>
<accession>A0A4Q1CLY4</accession>
<reference evidence="2 3" key="1">
    <citation type="submission" date="2019-01" db="EMBL/GenBank/DDBJ databases">
        <title>Lacibacter sp. strain TTM-7.</title>
        <authorList>
            <person name="Chen W.-M."/>
        </authorList>
    </citation>
    <scope>NUCLEOTIDE SEQUENCE [LARGE SCALE GENOMIC DNA]</scope>
    <source>
        <strain evidence="2 3">TTM-7</strain>
    </source>
</reference>
<protein>
    <recommendedName>
        <fullName evidence="4">DUF4197 domain-containing protein</fullName>
    </recommendedName>
</protein>
<dbReference type="Proteomes" id="UP000290204">
    <property type="component" value="Unassembled WGS sequence"/>
</dbReference>